<feature type="region of interest" description="Disordered" evidence="7">
    <location>
        <begin position="292"/>
        <end position="353"/>
    </location>
</feature>
<name>A0A7Y9XCE2_9ACTN</name>
<dbReference type="GO" id="GO:0016301">
    <property type="term" value="F:kinase activity"/>
    <property type="evidence" value="ECO:0007669"/>
    <property type="project" value="InterPro"/>
</dbReference>
<evidence type="ECO:0000256" key="6">
    <source>
        <dbReference type="ARBA" id="ARBA00048178"/>
    </source>
</evidence>
<evidence type="ECO:0000256" key="5">
    <source>
        <dbReference type="ARBA" id="ARBA00032897"/>
    </source>
</evidence>
<dbReference type="GO" id="GO:0005524">
    <property type="term" value="F:ATP binding"/>
    <property type="evidence" value="ECO:0007669"/>
    <property type="project" value="UniProtKB-KW"/>
</dbReference>
<evidence type="ECO:0000313" key="9">
    <source>
        <dbReference type="EMBL" id="NYH53024.1"/>
    </source>
</evidence>
<keyword evidence="3" id="KW-0547">Nucleotide-binding</keyword>
<evidence type="ECO:0000256" key="4">
    <source>
        <dbReference type="ARBA" id="ARBA00022840"/>
    </source>
</evidence>
<sequence length="417" mass="47452">MNDDFDPAQYKLKPERNEEIFRRDIIPDLLESREPQDRPRAVFLISQPGSGKSRLQKEIDPELKNNGGYIDLDSDLYKPYHDNYDELMQRDDRLMTAAMRADGREWMAKARGYAIENRINVIVQDTAQDPEHSAKMMRDFRDAGYEVESVGMAVPKVISDQGIQYRYFEQVRDRGVGRLTVQTNADQSYEGVAGVSRLIDEQPGLVDRARLFRRGESVPCYDNTVKNGRWVREPPRLAATLAHEREERPWSPEMVAGFVQVQDEMKNSPTPEVETKLGPNWLTTLAALDERAAQKVTQERAQQPTATPKPTRETQTPLGSPEEIPESHQGTETEGEERTSSAIWETPKPPLKPMAAHRTEWALYDDLHGHGRRPRMLSVKTPSKAPGAYEALLHPDTVTAYERDQRQNEADGYQPGG</sequence>
<dbReference type="EMBL" id="JACCHL010000001">
    <property type="protein sequence ID" value="NYH53024.1"/>
    <property type="molecule type" value="Genomic_DNA"/>
</dbReference>
<keyword evidence="4" id="KW-0067">ATP-binding</keyword>
<reference evidence="9 10" key="1">
    <citation type="submission" date="2020-07" db="EMBL/GenBank/DDBJ databases">
        <title>Sequencing the genomes of 1000 actinobacteria strains.</title>
        <authorList>
            <person name="Klenk H.-P."/>
        </authorList>
    </citation>
    <scope>NUCLEOTIDE SEQUENCE [LARGE SCALE GENOMIC DNA]</scope>
    <source>
        <strain evidence="9 10">DSM 45278</strain>
    </source>
</reference>
<dbReference type="Pfam" id="PF06414">
    <property type="entry name" value="Zeta_toxin"/>
    <property type="match status" value="1"/>
</dbReference>
<dbReference type="EC" id="2.7.1.176" evidence="2"/>
<dbReference type="InterPro" id="IPR010488">
    <property type="entry name" value="Zeta_toxin_domain"/>
</dbReference>
<evidence type="ECO:0000259" key="8">
    <source>
        <dbReference type="Pfam" id="PF06414"/>
    </source>
</evidence>
<evidence type="ECO:0000256" key="1">
    <source>
        <dbReference type="ARBA" id="ARBA00009104"/>
    </source>
</evidence>
<dbReference type="SUPFAM" id="SSF52540">
    <property type="entry name" value="P-loop containing nucleoside triphosphate hydrolases"/>
    <property type="match status" value="1"/>
</dbReference>
<dbReference type="AlphaFoldDB" id="A0A7Y9XCE2"/>
<feature type="compositionally biased region" description="Basic and acidic residues" evidence="7">
    <location>
        <begin position="325"/>
        <end position="339"/>
    </location>
</feature>
<comment type="caution">
    <text evidence="9">The sequence shown here is derived from an EMBL/GenBank/DDBJ whole genome shotgun (WGS) entry which is preliminary data.</text>
</comment>
<dbReference type="Proteomes" id="UP000584931">
    <property type="component" value="Unassembled WGS sequence"/>
</dbReference>
<feature type="domain" description="Zeta toxin" evidence="8">
    <location>
        <begin position="34"/>
        <end position="224"/>
    </location>
</feature>
<dbReference type="Gene3D" id="3.40.50.300">
    <property type="entry name" value="P-loop containing nucleotide triphosphate hydrolases"/>
    <property type="match status" value="1"/>
</dbReference>
<dbReference type="RefSeq" id="WP_179810202.1">
    <property type="nucleotide sequence ID" value="NZ_JACCHL010000001.1"/>
</dbReference>
<feature type="compositionally biased region" description="Polar residues" evidence="7">
    <location>
        <begin position="295"/>
        <end position="318"/>
    </location>
</feature>
<gene>
    <name evidence="9" type="ORF">HNR06_002613</name>
</gene>
<dbReference type="InterPro" id="IPR027417">
    <property type="entry name" value="P-loop_NTPase"/>
</dbReference>
<evidence type="ECO:0000256" key="2">
    <source>
        <dbReference type="ARBA" id="ARBA00011963"/>
    </source>
</evidence>
<protein>
    <recommendedName>
        <fullName evidence="5">UDP-N-acetylglucosamine kinase</fullName>
        <ecNumber evidence="2">2.7.1.176</ecNumber>
    </recommendedName>
    <alternativeName>
        <fullName evidence="5">UDP-N-acetylglucosamine kinase</fullName>
    </alternativeName>
</protein>
<accession>A0A7Y9XCE2</accession>
<evidence type="ECO:0000256" key="3">
    <source>
        <dbReference type="ARBA" id="ARBA00022741"/>
    </source>
</evidence>
<proteinExistence type="inferred from homology"/>
<comment type="similarity">
    <text evidence="1">Belongs to the zeta toxin family.</text>
</comment>
<organism evidence="9 10">
    <name type="scientific">Nocardiopsis sinuspersici</name>
    <dbReference type="NCBI Taxonomy" id="501010"/>
    <lineage>
        <taxon>Bacteria</taxon>
        <taxon>Bacillati</taxon>
        <taxon>Actinomycetota</taxon>
        <taxon>Actinomycetes</taxon>
        <taxon>Streptosporangiales</taxon>
        <taxon>Nocardiopsidaceae</taxon>
        <taxon>Nocardiopsis</taxon>
    </lineage>
</organism>
<evidence type="ECO:0000313" key="10">
    <source>
        <dbReference type="Proteomes" id="UP000584931"/>
    </source>
</evidence>
<evidence type="ECO:0000256" key="7">
    <source>
        <dbReference type="SAM" id="MobiDB-lite"/>
    </source>
</evidence>
<comment type="catalytic activity">
    <reaction evidence="6">
        <text>UDP-N-acetyl-alpha-D-glucosamine + ATP = UDP-N-acetyl-alpha-D-glucosamine 3'-phosphate + ADP + H(+)</text>
        <dbReference type="Rhea" id="RHEA:32671"/>
        <dbReference type="ChEBI" id="CHEBI:15378"/>
        <dbReference type="ChEBI" id="CHEBI:30616"/>
        <dbReference type="ChEBI" id="CHEBI:57705"/>
        <dbReference type="ChEBI" id="CHEBI:64353"/>
        <dbReference type="ChEBI" id="CHEBI:456216"/>
        <dbReference type="EC" id="2.7.1.176"/>
    </reaction>
</comment>